<dbReference type="InterPro" id="IPR000961">
    <property type="entry name" value="AGC-kinase_C"/>
</dbReference>
<dbReference type="GO" id="GO:0004691">
    <property type="term" value="F:cAMP-dependent protein kinase activity"/>
    <property type="evidence" value="ECO:0007669"/>
    <property type="project" value="TreeGrafter"/>
</dbReference>
<feature type="domain" description="AGC-kinase C-terminal" evidence="7">
    <location>
        <begin position="408"/>
        <end position="465"/>
    </location>
</feature>
<dbReference type="InterPro" id="IPR000719">
    <property type="entry name" value="Prot_kinase_dom"/>
</dbReference>
<dbReference type="InterPro" id="IPR008271">
    <property type="entry name" value="Ser/Thr_kinase_AS"/>
</dbReference>
<dbReference type="PROSITE" id="PS00108">
    <property type="entry name" value="PROTEIN_KINASE_ST"/>
    <property type="match status" value="1"/>
</dbReference>
<keyword evidence="9" id="KW-1185">Reference proteome</keyword>
<evidence type="ECO:0000259" key="7">
    <source>
        <dbReference type="PROSITE" id="PS51285"/>
    </source>
</evidence>
<dbReference type="SMART" id="SM00220">
    <property type="entry name" value="S_TKc"/>
    <property type="match status" value="1"/>
</dbReference>
<dbReference type="PROSITE" id="PS51285">
    <property type="entry name" value="AGC_KINASE_CTER"/>
    <property type="match status" value="1"/>
</dbReference>
<evidence type="ECO:0000313" key="9">
    <source>
        <dbReference type="Proteomes" id="UP001165083"/>
    </source>
</evidence>
<dbReference type="Pfam" id="PF00069">
    <property type="entry name" value="Pkinase"/>
    <property type="match status" value="1"/>
</dbReference>
<dbReference type="SUPFAM" id="SSF56112">
    <property type="entry name" value="Protein kinase-like (PK-like)"/>
    <property type="match status" value="1"/>
</dbReference>
<reference evidence="8" key="1">
    <citation type="submission" date="2023-04" db="EMBL/GenBank/DDBJ databases">
        <title>Phytophthora lilii NBRC 32176.</title>
        <authorList>
            <person name="Ichikawa N."/>
            <person name="Sato H."/>
            <person name="Tonouchi N."/>
        </authorList>
    </citation>
    <scope>NUCLEOTIDE SEQUENCE</scope>
    <source>
        <strain evidence="8">NBRC 32176</strain>
    </source>
</reference>
<keyword evidence="2" id="KW-0808">Transferase</keyword>
<feature type="domain" description="Protein kinase" evidence="6">
    <location>
        <begin position="153"/>
        <end position="407"/>
    </location>
</feature>
<dbReference type="FunFam" id="1.10.510.10:FF:000005">
    <property type="entry name" value="cAMP-dependent protein kinase catalytic subunit alpha"/>
    <property type="match status" value="1"/>
</dbReference>
<name>A0A9W6TT07_9STRA</name>
<proteinExistence type="predicted"/>
<keyword evidence="1" id="KW-0723">Serine/threonine-protein kinase</keyword>
<dbReference type="PANTHER" id="PTHR24353">
    <property type="entry name" value="CYCLIC NUCLEOTIDE-DEPENDENT PROTEIN KINASE"/>
    <property type="match status" value="1"/>
</dbReference>
<keyword evidence="3" id="KW-0547">Nucleotide-binding</keyword>
<sequence>MQLVGLILVEADASLFVQSASRECSSAELSIVFILHADCIQRLDQSALHVVRTTLHRVFGLALVLSSAAPRSPRQAAATIEISTQVQPASALAWPRDPSPPRAWSAASSHSTDKQSYIALLPEAQRPISSTAALTSSAERASKVRRTYSLDDFELLATLGTGTFGRVRLVQLKGVGSFHALKILKKSEILRLQQLHHIKCEVEILSKIQHPFIVNYLGHFQDERRLYLVLEYVQGGELFSYLRRQGRFPDHVACYYASQLVLAMAYLHAQHIIYRDLKPENLLITSEGSLKITDFGFAKIVEDKTWTLCGTPEYLAPEIIQSKGHGKSVDWWALGVLIYEMLAGYPPFYDENPFGIYQKILDGKVDFPKHIDSKAKDLIKKLLSQDRTKRLGCLRGGSEDVKKHKYFAKVDWDAVLARTETPPYLPPVGGPGDHTHFDEYPDSPVDDSVVLYGEDRAAFDVFDQF</sequence>
<comment type="caution">
    <text evidence="8">The sequence shown here is derived from an EMBL/GenBank/DDBJ whole genome shotgun (WGS) entry which is preliminary data.</text>
</comment>
<dbReference type="AlphaFoldDB" id="A0A9W6TT07"/>
<dbReference type="GO" id="GO:0005952">
    <property type="term" value="C:cAMP-dependent protein kinase complex"/>
    <property type="evidence" value="ECO:0007669"/>
    <property type="project" value="TreeGrafter"/>
</dbReference>
<evidence type="ECO:0000256" key="5">
    <source>
        <dbReference type="ARBA" id="ARBA00022840"/>
    </source>
</evidence>
<dbReference type="EMBL" id="BSXW01000324">
    <property type="protein sequence ID" value="GMF18649.1"/>
    <property type="molecule type" value="Genomic_DNA"/>
</dbReference>
<evidence type="ECO:0000256" key="4">
    <source>
        <dbReference type="ARBA" id="ARBA00022777"/>
    </source>
</evidence>
<dbReference type="Gene3D" id="3.30.200.20">
    <property type="entry name" value="Phosphorylase Kinase, domain 1"/>
    <property type="match status" value="1"/>
</dbReference>
<evidence type="ECO:0000313" key="8">
    <source>
        <dbReference type="EMBL" id="GMF18649.1"/>
    </source>
</evidence>
<evidence type="ECO:0000259" key="6">
    <source>
        <dbReference type="PROSITE" id="PS50011"/>
    </source>
</evidence>
<dbReference type="FunFam" id="3.30.200.20:FF:000042">
    <property type="entry name" value="Aurora kinase A"/>
    <property type="match status" value="1"/>
</dbReference>
<organism evidence="8 9">
    <name type="scientific">Phytophthora lilii</name>
    <dbReference type="NCBI Taxonomy" id="2077276"/>
    <lineage>
        <taxon>Eukaryota</taxon>
        <taxon>Sar</taxon>
        <taxon>Stramenopiles</taxon>
        <taxon>Oomycota</taxon>
        <taxon>Peronosporomycetes</taxon>
        <taxon>Peronosporales</taxon>
        <taxon>Peronosporaceae</taxon>
        <taxon>Phytophthora</taxon>
    </lineage>
</organism>
<protein>
    <submittedName>
        <fullName evidence="8">Unnamed protein product</fullName>
    </submittedName>
</protein>
<dbReference type="PROSITE" id="PS50011">
    <property type="entry name" value="PROTEIN_KINASE_DOM"/>
    <property type="match status" value="1"/>
</dbReference>
<dbReference type="OrthoDB" id="63267at2759"/>
<dbReference type="Proteomes" id="UP001165083">
    <property type="component" value="Unassembled WGS sequence"/>
</dbReference>
<dbReference type="GO" id="GO:0005829">
    <property type="term" value="C:cytosol"/>
    <property type="evidence" value="ECO:0007669"/>
    <property type="project" value="TreeGrafter"/>
</dbReference>
<evidence type="ECO:0000256" key="1">
    <source>
        <dbReference type="ARBA" id="ARBA00022527"/>
    </source>
</evidence>
<keyword evidence="5" id="KW-0067">ATP-binding</keyword>
<accession>A0A9W6TT07</accession>
<dbReference type="InterPro" id="IPR011009">
    <property type="entry name" value="Kinase-like_dom_sf"/>
</dbReference>
<keyword evidence="4" id="KW-0418">Kinase</keyword>
<dbReference type="SMART" id="SM00133">
    <property type="entry name" value="S_TK_X"/>
    <property type="match status" value="1"/>
</dbReference>
<dbReference type="CDD" id="cd05580">
    <property type="entry name" value="STKc_PKA_like"/>
    <property type="match status" value="1"/>
</dbReference>
<gene>
    <name evidence="8" type="ORF">Plil01_000700700</name>
</gene>
<dbReference type="Gene3D" id="1.10.510.10">
    <property type="entry name" value="Transferase(Phosphotransferase) domain 1"/>
    <property type="match status" value="1"/>
</dbReference>
<evidence type="ECO:0000256" key="2">
    <source>
        <dbReference type="ARBA" id="ARBA00022679"/>
    </source>
</evidence>
<dbReference type="GO" id="GO:0009653">
    <property type="term" value="P:anatomical structure morphogenesis"/>
    <property type="evidence" value="ECO:0007669"/>
    <property type="project" value="UniProtKB-ARBA"/>
</dbReference>
<dbReference type="PANTHER" id="PTHR24353:SF37">
    <property type="entry name" value="CAMP-DEPENDENT PROTEIN KINASE CATALYTIC SUBUNIT PRKX"/>
    <property type="match status" value="1"/>
</dbReference>
<evidence type="ECO:0000256" key="3">
    <source>
        <dbReference type="ARBA" id="ARBA00022741"/>
    </source>
</evidence>
<dbReference type="GO" id="GO:0005524">
    <property type="term" value="F:ATP binding"/>
    <property type="evidence" value="ECO:0007669"/>
    <property type="project" value="UniProtKB-KW"/>
</dbReference>